<name>A0A1I9G1F1_BRUMA</name>
<reference evidence="1" key="2">
    <citation type="submission" date="2012-12" db="EMBL/GenBank/DDBJ databases">
        <authorList>
            <consortium name="WormBase Consortium"/>
            <person name="Ghedin E."/>
            <person name="Paulini M."/>
        </authorList>
    </citation>
    <scope>NUCLEOTIDE SEQUENCE</scope>
    <source>
        <strain evidence="1">FR3</strain>
    </source>
</reference>
<dbReference type="EMBL" id="LN856924">
    <property type="protein sequence ID" value="CDP94299.1"/>
    <property type="molecule type" value="Genomic_DNA"/>
</dbReference>
<gene>
    <name evidence="1" type="primary">Bm9542</name>
    <name evidence="1" type="ORF">BM_Bm9542</name>
</gene>
<evidence type="ECO:0000313" key="1">
    <source>
        <dbReference type="EMBL" id="CDP94299.1"/>
    </source>
</evidence>
<dbReference type="AlphaFoldDB" id="A0A1I9G1F1"/>
<reference evidence="1" key="1">
    <citation type="journal article" date="2007" name="Science">
        <title>Draft genome of the filarial nematode parasite Brugia malayi.</title>
        <authorList>
            <person name="Ghedin E."/>
            <person name="Wang S."/>
            <person name="Spiro D."/>
            <person name="Caler E."/>
            <person name="Zhao Q."/>
            <person name="Crabtree J."/>
            <person name="Allen J.E."/>
            <person name="Delcher A.L."/>
            <person name="Guiliano D.B."/>
            <person name="Miranda-Saavedra D."/>
            <person name="Angiuoli S.V."/>
            <person name="Creasy T."/>
            <person name="Amedeo P."/>
            <person name="Haas B."/>
            <person name="El-Sayed N.M."/>
            <person name="Wortman J.R."/>
            <person name="Feldblyum T."/>
            <person name="Tallon L."/>
            <person name="Schatz M."/>
            <person name="Shumway M."/>
            <person name="Koo H."/>
            <person name="Salzberg S.L."/>
            <person name="Schobel S."/>
            <person name="Pertea M."/>
            <person name="Pop M."/>
            <person name="White O."/>
            <person name="Barton G.J."/>
            <person name="Carlow C.K."/>
            <person name="Crawford M.J."/>
            <person name="Daub J."/>
            <person name="Dimmic M.W."/>
            <person name="Estes C.F."/>
            <person name="Foster J.M."/>
            <person name="Ganatra M."/>
            <person name="Gregory W.F."/>
            <person name="Johnson N.M."/>
            <person name="Jin J."/>
            <person name="Komuniecki R."/>
            <person name="Korf I."/>
            <person name="Kumar S."/>
            <person name="Laney S."/>
            <person name="Li B.W."/>
            <person name="Li W."/>
            <person name="Lindblom T.H."/>
            <person name="Lustigman S."/>
            <person name="Ma D."/>
            <person name="Maina C.V."/>
            <person name="Martin D.M."/>
            <person name="McCarter J.P."/>
            <person name="McReynolds L."/>
            <person name="Mitreva M."/>
            <person name="Nutman T.B."/>
            <person name="Parkinson J."/>
            <person name="Peregrin-Alvarez J.M."/>
            <person name="Poole C."/>
            <person name="Ren Q."/>
            <person name="Saunders L."/>
            <person name="Sluder A.E."/>
            <person name="Smith K."/>
            <person name="Stanke M."/>
            <person name="Unnasch T.R."/>
            <person name="Ware J."/>
            <person name="Wei A.D."/>
            <person name="Weil G."/>
            <person name="Williams D.J."/>
            <person name="Zhang Y."/>
            <person name="Williams S.A."/>
            <person name="Fraser-Liggett C."/>
            <person name="Slatko B."/>
            <person name="Blaxter M.L."/>
            <person name="Scott A.L."/>
        </authorList>
    </citation>
    <scope>NUCLEOTIDE SEQUENCE</scope>
    <source>
        <strain evidence="1">FR3</strain>
    </source>
</reference>
<proteinExistence type="predicted"/>
<accession>A0A1I9G1F1</accession>
<protein>
    <submittedName>
        <fullName evidence="1">Bm9542, isoform b</fullName>
    </submittedName>
</protein>
<organism evidence="1">
    <name type="scientific">Brugia malayi</name>
    <name type="common">Filarial nematode worm</name>
    <dbReference type="NCBI Taxonomy" id="6279"/>
    <lineage>
        <taxon>Eukaryota</taxon>
        <taxon>Metazoa</taxon>
        <taxon>Ecdysozoa</taxon>
        <taxon>Nematoda</taxon>
        <taxon>Chromadorea</taxon>
        <taxon>Rhabditida</taxon>
        <taxon>Spirurina</taxon>
        <taxon>Spiruromorpha</taxon>
        <taxon>Filarioidea</taxon>
        <taxon>Onchocercidae</taxon>
        <taxon>Brugia</taxon>
    </lineage>
</organism>
<sequence length="264" mass="29562">MLDSSSSALVLHIESGAQIAVMRTSKNISPACLTCPAANQPANCIRGQQRVLERETEGKEYNCGDRIEKSLRMALLRKTKETGTVPSAKLMAGQVLLRRDDGQFMKISTNLIWLSAFLTDYTDAMPCATGVYHVDLEDAGQSILTIAFRTPNKRDVFSCFLIMDRKLWNLIPVSQSSVSIPVDYLENFHEIAMSFYTCCSKFIAISIRFPFVALQEEECFISQKIGLNKDENQTERCGMCLRLRRISFAFSGVLLIFSNPVSNS</sequence>